<reference evidence="1" key="1">
    <citation type="submission" date="2021-06" db="EMBL/GenBank/DDBJ databases">
        <authorList>
            <person name="Gannon L."/>
            <person name="Redgwell R T."/>
            <person name="Michniewski S."/>
            <person name="Harrison D C."/>
            <person name="Millard A."/>
        </authorList>
    </citation>
    <scope>NUCLEOTIDE SEQUENCE</scope>
</reference>
<name>A0A8D9C8Y0_9VIRU</name>
<organism evidence="1">
    <name type="scientific">uncultured marine phage</name>
    <dbReference type="NCBI Taxonomy" id="707152"/>
    <lineage>
        <taxon>Viruses</taxon>
        <taxon>environmental samples</taxon>
    </lineage>
</organism>
<dbReference type="Gene3D" id="2.60.40.740">
    <property type="match status" value="1"/>
</dbReference>
<gene>
    <name evidence="1" type="ORF">SLAVMIC_00439</name>
</gene>
<dbReference type="NCBIfam" id="TIGR04131">
    <property type="entry name" value="Bac_Flav_CTERM"/>
    <property type="match status" value="1"/>
</dbReference>
<accession>A0A8D9C8Y0</accession>
<dbReference type="GO" id="GO:0019031">
    <property type="term" value="C:viral envelope"/>
    <property type="evidence" value="ECO:0007669"/>
    <property type="project" value="UniProtKB-KW"/>
</dbReference>
<proteinExistence type="predicted"/>
<keyword evidence="1" id="KW-0261">Viral envelope protein</keyword>
<sequence length="731" mass="78125">MKRLLSLLMLLITFSASAQFCPDLGADQILPCGVGSTTLTADLSDCVPGGTNPNETTDYGVAPIPYVAQTNTGTIVPMSDDSQAGPFPIGFNFCFFGNTYNQFYIGSNGWVSFSAGMPTTFTSATIPSAAFGVPKNCIMAPWQDWHPGLGGEIRYETQGTAPCRTLIVSWMNVPMYSCTGTTGTFHVVIHESSNLIENFIENKQFCAWAGGTGVQGIHNLPGTVGITVPGRNSTVWTAVDEAYAYTPSGPTVPPVLTWYEVGVAIPLGTGPTITVTPPPGGADYTCHFEYPLCNEGWSECNIMMGGPPPDTVNVVPTPALASPLMTFTDPTCNGSCDGTATITPIIPAVGYTYLWNTGETTPTITGLCAGTYDVTADDGNGCITTGTVTITDPPLLIAPPIIAPPIICFGSTSEIYSVTPIAGMTYTWVTTGTINSGQGTDIVDLDLSSLVDGINPNAVGVFITDVNGCVSDTVFIDVEVVDANPTIDLIGPFCSNDPCVTLVGTPAGGAFTGIGVSGNTYCPIAGSSDITYTYMESGCTFDTTISVVSNLQPSILSMSPIEEYLTVCEDEPLSITYTVETTLPGTTEWLFDGGMYTSDNLNITWENSGSYLIEVVHYSNGCPSEPFTRSIIVSDCPNLIYYIPNAFTPDGDEYNEVWLPVFTKGFDPYDYHLTVFNRWGEMVWESYDASVGWDGKYNGKVQDGTYVWRVEFGDSHNDKKYMNHGHVTVLK</sequence>
<keyword evidence="1" id="KW-0946">Virion</keyword>
<dbReference type="EMBL" id="OU342829">
    <property type="protein sequence ID" value="CAG7580485.1"/>
    <property type="molecule type" value="Genomic_DNA"/>
</dbReference>
<evidence type="ECO:0000313" key="1">
    <source>
        <dbReference type="EMBL" id="CAG7580485.1"/>
    </source>
</evidence>
<dbReference type="InterPro" id="IPR026341">
    <property type="entry name" value="T9SS_type_B"/>
</dbReference>
<dbReference type="Pfam" id="PF13585">
    <property type="entry name" value="CHU_C"/>
    <property type="match status" value="1"/>
</dbReference>
<protein>
    <submittedName>
        <fullName evidence="1">Putative cell envelope proteinase</fullName>
    </submittedName>
</protein>